<dbReference type="InterPro" id="IPR020472">
    <property type="entry name" value="WD40_PAC1"/>
</dbReference>
<evidence type="ECO:0000259" key="13">
    <source>
        <dbReference type="Pfam" id="PF24951"/>
    </source>
</evidence>
<feature type="repeat" description="WD" evidence="12">
    <location>
        <begin position="198"/>
        <end position="239"/>
    </location>
</feature>
<keyword evidence="9 11" id="KW-0206">Cytoskeleton</keyword>
<comment type="subunit">
    <text evidence="11">Self-associates. Interacts with NDL1 and dynein.</text>
</comment>
<keyword evidence="2 11" id="KW-0963">Cytoplasm</keyword>
<dbReference type="PROSITE" id="PS50294">
    <property type="entry name" value="WD_REPEATS_REGION"/>
    <property type="match status" value="4"/>
</dbReference>
<keyword evidence="1 11" id="KW-0813">Transport</keyword>
<evidence type="ECO:0000256" key="1">
    <source>
        <dbReference type="ARBA" id="ARBA00022448"/>
    </source>
</evidence>
<dbReference type="Pfam" id="PF00400">
    <property type="entry name" value="WD40"/>
    <property type="match status" value="5"/>
</dbReference>
<comment type="subcellular location">
    <subcellularLocation>
        <location evidence="11">Cytoplasm</location>
        <location evidence="11">Cytoskeleton</location>
    </subcellularLocation>
    <subcellularLocation>
        <location evidence="11">Cytoplasm</location>
        <location evidence="11">Cytoskeleton</location>
        <location evidence="11">Spindle pole</location>
    </subcellularLocation>
    <text evidence="11">Localizes to the plus ends of microtubules at the hyphal tip and the mitotic spindle poles.</text>
</comment>
<dbReference type="HAMAP" id="MF_03141">
    <property type="entry name" value="lis1"/>
    <property type="match status" value="1"/>
</dbReference>
<evidence type="ECO:0000256" key="10">
    <source>
        <dbReference type="ARBA" id="ARBA00023306"/>
    </source>
</evidence>
<dbReference type="SMART" id="SM00667">
    <property type="entry name" value="LisH"/>
    <property type="match status" value="1"/>
</dbReference>
<gene>
    <name evidence="11" type="primary">PAC1</name>
    <name evidence="11" type="synonym">LIS1</name>
    <name evidence="14" type="ORF">HGRIS_012187</name>
</gene>
<evidence type="ECO:0000313" key="15">
    <source>
        <dbReference type="Proteomes" id="UP001556367"/>
    </source>
</evidence>
<feature type="repeat" description="WD" evidence="12">
    <location>
        <begin position="113"/>
        <end position="154"/>
    </location>
</feature>
<dbReference type="PRINTS" id="PR00320">
    <property type="entry name" value="GPROTEINBRPT"/>
</dbReference>
<dbReference type="PROSITE" id="PS50896">
    <property type="entry name" value="LISH"/>
    <property type="match status" value="1"/>
</dbReference>
<dbReference type="InterPro" id="IPR019775">
    <property type="entry name" value="WD40_repeat_CS"/>
</dbReference>
<feature type="repeat" description="WD" evidence="12">
    <location>
        <begin position="155"/>
        <end position="186"/>
    </location>
</feature>
<keyword evidence="6" id="KW-0677">Repeat</keyword>
<evidence type="ECO:0000256" key="11">
    <source>
        <dbReference type="HAMAP-Rule" id="MF_03141"/>
    </source>
</evidence>
<feature type="domain" description="PAC1-like LisH-like dimerisation" evidence="13">
    <location>
        <begin position="7"/>
        <end position="37"/>
    </location>
</feature>
<organism evidence="14 15">
    <name type="scientific">Hohenbuehelia grisea</name>
    <dbReference type="NCBI Taxonomy" id="104357"/>
    <lineage>
        <taxon>Eukaryota</taxon>
        <taxon>Fungi</taxon>
        <taxon>Dikarya</taxon>
        <taxon>Basidiomycota</taxon>
        <taxon>Agaricomycotina</taxon>
        <taxon>Agaricomycetes</taxon>
        <taxon>Agaricomycetidae</taxon>
        <taxon>Agaricales</taxon>
        <taxon>Pleurotineae</taxon>
        <taxon>Pleurotaceae</taxon>
        <taxon>Hohenbuehelia</taxon>
    </lineage>
</organism>
<keyword evidence="4 11" id="KW-0132">Cell division</keyword>
<feature type="repeat" description="WD" evidence="12">
    <location>
        <begin position="350"/>
        <end position="391"/>
    </location>
</feature>
<evidence type="ECO:0000256" key="4">
    <source>
        <dbReference type="ARBA" id="ARBA00022618"/>
    </source>
</evidence>
<evidence type="ECO:0000256" key="6">
    <source>
        <dbReference type="ARBA" id="ARBA00022737"/>
    </source>
</evidence>
<evidence type="ECO:0000256" key="3">
    <source>
        <dbReference type="ARBA" id="ARBA00022574"/>
    </source>
</evidence>
<dbReference type="InterPro" id="IPR015943">
    <property type="entry name" value="WD40/YVTN_repeat-like_dom_sf"/>
</dbReference>
<dbReference type="PIRSF" id="PIRSF037647">
    <property type="entry name" value="Dynein_regulator_Lis1"/>
    <property type="match status" value="1"/>
</dbReference>
<dbReference type="InterPro" id="IPR017252">
    <property type="entry name" value="Dynein_regulator_LIS1"/>
</dbReference>
<comment type="similarity">
    <text evidence="11">Belongs to the WD repeat LIS1/nudF family.</text>
</comment>
<dbReference type="CDD" id="cd00200">
    <property type="entry name" value="WD40"/>
    <property type="match status" value="1"/>
</dbReference>
<comment type="function">
    <text evidence="11">Positively regulates the activity of the minus-end directed microtubule motor protein dynein. May enhance dynein-mediated microtubule sliding by targeting dynein to the microtubule plus end. Required for nuclear migration during vegetative growth as well as development. Required for retrograde early endosome (EE) transport from the hyphal tip. Required for localization of dynein to the mitotic spindle poles. Recruits additional proteins to the dynein complex at SPBs.</text>
</comment>
<comment type="caution">
    <text evidence="14">The sequence shown here is derived from an EMBL/GenBank/DDBJ whole genome shotgun (WGS) entry which is preliminary data.</text>
</comment>
<dbReference type="Gene3D" id="1.20.960.30">
    <property type="match status" value="1"/>
</dbReference>
<protein>
    <recommendedName>
        <fullName evidence="11">Nuclear distribution protein PAC1</fullName>
    </recommendedName>
    <alternativeName>
        <fullName evidence="11">Lissencephaly-1 homolog</fullName>
        <shortName evidence="11">LIS-1</shortName>
    </alternativeName>
    <alternativeName>
        <fullName evidence="11">nudF homolog</fullName>
    </alternativeName>
</protein>
<dbReference type="InterPro" id="IPR037190">
    <property type="entry name" value="LIS1_N"/>
</dbReference>
<reference evidence="15" key="1">
    <citation type="submission" date="2024-06" db="EMBL/GenBank/DDBJ databases">
        <title>Multi-omics analyses provide insights into the biosynthesis of the anticancer antibiotic pleurotin in Hohenbuehelia grisea.</title>
        <authorList>
            <person name="Weaver J.A."/>
            <person name="Alberti F."/>
        </authorList>
    </citation>
    <scope>NUCLEOTIDE SEQUENCE [LARGE SCALE GENOMIC DNA]</scope>
    <source>
        <strain evidence="15">T-177</strain>
    </source>
</reference>
<evidence type="ECO:0000256" key="8">
    <source>
        <dbReference type="ARBA" id="ARBA00023054"/>
    </source>
</evidence>
<keyword evidence="8 11" id="KW-0175">Coiled coil</keyword>
<evidence type="ECO:0000256" key="5">
    <source>
        <dbReference type="ARBA" id="ARBA00022701"/>
    </source>
</evidence>
<dbReference type="InterPro" id="IPR006594">
    <property type="entry name" value="LisH"/>
</dbReference>
<evidence type="ECO:0000256" key="7">
    <source>
        <dbReference type="ARBA" id="ARBA00022776"/>
    </source>
</evidence>
<dbReference type="PROSITE" id="PS50082">
    <property type="entry name" value="WD_REPEATS_2"/>
    <property type="match status" value="4"/>
</dbReference>
<evidence type="ECO:0000256" key="2">
    <source>
        <dbReference type="ARBA" id="ARBA00022490"/>
    </source>
</evidence>
<keyword evidence="7 11" id="KW-0498">Mitosis</keyword>
<evidence type="ECO:0000313" key="14">
    <source>
        <dbReference type="EMBL" id="KAL0945905.1"/>
    </source>
</evidence>
<dbReference type="Gene3D" id="2.130.10.10">
    <property type="entry name" value="YVTN repeat-like/Quinoprotein amine dehydrogenase"/>
    <property type="match status" value="1"/>
</dbReference>
<dbReference type="SMART" id="SM00320">
    <property type="entry name" value="WD40"/>
    <property type="match status" value="7"/>
</dbReference>
<dbReference type="Proteomes" id="UP001556367">
    <property type="component" value="Unassembled WGS sequence"/>
</dbReference>
<proteinExistence type="inferred from homology"/>
<dbReference type="PANTHER" id="PTHR22847">
    <property type="entry name" value="WD40 REPEAT PROTEIN"/>
    <property type="match status" value="1"/>
</dbReference>
<keyword evidence="10 11" id="KW-0131">Cell cycle</keyword>
<evidence type="ECO:0000256" key="12">
    <source>
        <dbReference type="PROSITE-ProRule" id="PRU00221"/>
    </source>
</evidence>
<keyword evidence="3 12" id="KW-0853">WD repeat</keyword>
<evidence type="ECO:0000256" key="9">
    <source>
        <dbReference type="ARBA" id="ARBA00023212"/>
    </source>
</evidence>
<dbReference type="Pfam" id="PF24951">
    <property type="entry name" value="LisH_PAC1"/>
    <property type="match status" value="1"/>
</dbReference>
<accession>A0ABR3IRH9</accession>
<keyword evidence="5 11" id="KW-0493">Microtubule</keyword>
<dbReference type="InterPro" id="IPR001680">
    <property type="entry name" value="WD40_rpt"/>
</dbReference>
<dbReference type="EMBL" id="JASNQZ010000015">
    <property type="protein sequence ID" value="KAL0945905.1"/>
    <property type="molecule type" value="Genomic_DNA"/>
</dbReference>
<name>A0ABR3IRH9_9AGAR</name>
<dbReference type="InterPro" id="IPR036322">
    <property type="entry name" value="WD40_repeat_dom_sf"/>
</dbReference>
<dbReference type="SUPFAM" id="SSF109925">
    <property type="entry name" value="Lissencephaly-1 protein (Lis-1, PAF-AH alpha) N-terminal domain"/>
    <property type="match status" value="1"/>
</dbReference>
<dbReference type="SUPFAM" id="SSF50978">
    <property type="entry name" value="WD40 repeat-like"/>
    <property type="match status" value="1"/>
</dbReference>
<sequence>MSSPLSDRQRDDLHRAIVDYLRSAGFSKTVEQFKEESAHVCEIVEADEDSRKQGLLVKKWTSVIRLQKKVMDLESRLSHALNENSQIINRGPGYSKRNDVDWLPSVGHPKHTLTSHRDKVNAVAFHPLYSVIVSGSDDCTMKVWDWETGSLEKTLQGHTRRVTDCEFDSKGNQLVSASHDLFVKLWAVDKEYKNFATLRGHDHSVSCARFLPGDDRVVSASRDATIRIWEIATGHCIRVLSNHTDWVKCAIPSLDGQFLVSCCSDHTAQVVDLASGKTRVELRGHENVVETALFVPRHCVPAIHELMKTKNDSAPPPLTVPAGVAYVVTASRDQKVKLWETAGGFCVHTFVGHDGWVNGIAFHPNGRYMFSAADDGSIRIWELKTGRCVRKIDTYERFVSSLAWTRQTAGTSAPDALADGSDAIKLMNVFACGCWDNSVKVWMP</sequence>
<dbReference type="PROSITE" id="PS00678">
    <property type="entry name" value="WD_REPEATS_1"/>
    <property type="match status" value="2"/>
</dbReference>
<keyword evidence="15" id="KW-1185">Reference proteome</keyword>
<dbReference type="PANTHER" id="PTHR22847:SF637">
    <property type="entry name" value="WD REPEAT DOMAIN 5B"/>
    <property type="match status" value="1"/>
</dbReference>
<comment type="domain">
    <text evidence="11">Dimerization mediated by the LisH domain may be required to activate dynein.</text>
</comment>
<dbReference type="InterPro" id="IPR056795">
    <property type="entry name" value="PAC1-like_LisH-like_dom"/>
</dbReference>